<sequence length="98" mass="10521">MALLMIRYTVPSEEVSSVTEAVHAAFDAVEAEQPQGIRYAYLRSGEQFVALLEVADGVENPLPGIEAARSLQATVAKLAVGPAPSPEPFEILGAYRMF</sequence>
<evidence type="ECO:0008006" key="3">
    <source>
        <dbReference type="Google" id="ProtNLM"/>
    </source>
</evidence>
<dbReference type="EMBL" id="QHKI01000100">
    <property type="protein sequence ID" value="RSM64078.1"/>
    <property type="molecule type" value="Genomic_DNA"/>
</dbReference>
<proteinExistence type="predicted"/>
<organism evidence="1 2">
    <name type="scientific">Kibdelosporangium aridum</name>
    <dbReference type="NCBI Taxonomy" id="2030"/>
    <lineage>
        <taxon>Bacteria</taxon>
        <taxon>Bacillati</taxon>
        <taxon>Actinomycetota</taxon>
        <taxon>Actinomycetes</taxon>
        <taxon>Pseudonocardiales</taxon>
        <taxon>Pseudonocardiaceae</taxon>
        <taxon>Kibdelosporangium</taxon>
    </lineage>
</organism>
<evidence type="ECO:0000313" key="2">
    <source>
        <dbReference type="Proteomes" id="UP000287547"/>
    </source>
</evidence>
<comment type="caution">
    <text evidence="1">The sequence shown here is derived from an EMBL/GenBank/DDBJ whole genome shotgun (WGS) entry which is preliminary data.</text>
</comment>
<evidence type="ECO:0000313" key="1">
    <source>
        <dbReference type="EMBL" id="RSM64078.1"/>
    </source>
</evidence>
<dbReference type="Proteomes" id="UP000287547">
    <property type="component" value="Unassembled WGS sequence"/>
</dbReference>
<accession>A0A428Y9A3</accession>
<gene>
    <name evidence="1" type="ORF">DMH04_51790</name>
</gene>
<dbReference type="AlphaFoldDB" id="A0A428Y9A3"/>
<protein>
    <recommendedName>
        <fullName evidence="3">Antibiotic biosynthesis monooxygenase</fullName>
    </recommendedName>
</protein>
<name>A0A428Y9A3_KIBAR</name>
<reference evidence="1 2" key="1">
    <citation type="submission" date="2018-05" db="EMBL/GenBank/DDBJ databases">
        <title>Evolution of GPA BGCs.</title>
        <authorList>
            <person name="Waglechner N."/>
            <person name="Wright G.D."/>
        </authorList>
    </citation>
    <scope>NUCLEOTIDE SEQUENCE [LARGE SCALE GENOMIC DNA]</scope>
    <source>
        <strain evidence="1 2">A82846</strain>
    </source>
</reference>